<dbReference type="Proteomes" id="UP000198923">
    <property type="component" value="Unassembled WGS sequence"/>
</dbReference>
<evidence type="ECO:0000256" key="6">
    <source>
        <dbReference type="ARBA" id="ARBA00022989"/>
    </source>
</evidence>
<evidence type="ECO:0000256" key="8">
    <source>
        <dbReference type="SAM" id="Phobius"/>
    </source>
</evidence>
<dbReference type="AlphaFoldDB" id="A0A1G8JM82"/>
<evidence type="ECO:0000256" key="5">
    <source>
        <dbReference type="ARBA" id="ARBA00022960"/>
    </source>
</evidence>
<accession>A0A1G8JM82</accession>
<organism evidence="9 10">
    <name type="scientific">Sinosporangium album</name>
    <dbReference type="NCBI Taxonomy" id="504805"/>
    <lineage>
        <taxon>Bacteria</taxon>
        <taxon>Bacillati</taxon>
        <taxon>Actinomycetota</taxon>
        <taxon>Actinomycetes</taxon>
        <taxon>Streptosporangiales</taxon>
        <taxon>Streptosporangiaceae</taxon>
        <taxon>Sinosporangium</taxon>
    </lineage>
</organism>
<feature type="transmembrane region" description="Helical" evidence="8">
    <location>
        <begin position="92"/>
        <end position="115"/>
    </location>
</feature>
<evidence type="ECO:0000256" key="1">
    <source>
        <dbReference type="ARBA" id="ARBA00004651"/>
    </source>
</evidence>
<sequence length="170" mass="17213">MIAVALLTALLMQLTVINLLPLPGGAAPDLVLLVVVAAAMVRGAASGAVIGFCAGLLSDLLPPVVHPVGQYALVMCLVGFVAGRLSERSPRAGVPVVVACVVGGPLIAAAVGGLLGDPRVSLGGLEATLPLTVVYTLLAAPLLVWVVRRMLGARPVREGRAAPLPLRSRI</sequence>
<dbReference type="Gene3D" id="1.10.1760.20">
    <property type="match status" value="1"/>
</dbReference>
<dbReference type="STRING" id="504805.SAMN05421505_14410"/>
<dbReference type="InterPro" id="IPR007227">
    <property type="entry name" value="Cell_shape_determining_MreD"/>
</dbReference>
<evidence type="ECO:0000256" key="2">
    <source>
        <dbReference type="ARBA" id="ARBA00007776"/>
    </source>
</evidence>
<evidence type="ECO:0000256" key="4">
    <source>
        <dbReference type="ARBA" id="ARBA00022692"/>
    </source>
</evidence>
<name>A0A1G8JM82_9ACTN</name>
<evidence type="ECO:0000256" key="3">
    <source>
        <dbReference type="ARBA" id="ARBA00022475"/>
    </source>
</evidence>
<evidence type="ECO:0000313" key="9">
    <source>
        <dbReference type="EMBL" id="SDI32276.1"/>
    </source>
</evidence>
<feature type="transmembrane region" description="Helical" evidence="8">
    <location>
        <begin position="68"/>
        <end position="85"/>
    </location>
</feature>
<dbReference type="GO" id="GO:0008360">
    <property type="term" value="P:regulation of cell shape"/>
    <property type="evidence" value="ECO:0007669"/>
    <property type="project" value="UniProtKB-KW"/>
</dbReference>
<dbReference type="RefSeq" id="WP_245691500.1">
    <property type="nucleotide sequence ID" value="NZ_FNCN01000044.1"/>
</dbReference>
<keyword evidence="4 8" id="KW-0812">Transmembrane</keyword>
<dbReference type="Pfam" id="PF04093">
    <property type="entry name" value="MreD"/>
    <property type="match status" value="1"/>
</dbReference>
<evidence type="ECO:0000256" key="7">
    <source>
        <dbReference type="ARBA" id="ARBA00023136"/>
    </source>
</evidence>
<keyword evidence="10" id="KW-1185">Reference proteome</keyword>
<evidence type="ECO:0000313" key="10">
    <source>
        <dbReference type="Proteomes" id="UP000198923"/>
    </source>
</evidence>
<keyword evidence="5" id="KW-0133">Cell shape</keyword>
<keyword evidence="7 8" id="KW-0472">Membrane</keyword>
<protein>
    <submittedName>
        <fullName evidence="9">Rod shape-determining protein MreD</fullName>
    </submittedName>
</protein>
<proteinExistence type="inferred from homology"/>
<dbReference type="NCBIfam" id="TIGR03426">
    <property type="entry name" value="shape_MreD"/>
    <property type="match status" value="1"/>
</dbReference>
<gene>
    <name evidence="9" type="ORF">SAMN05421505_14410</name>
</gene>
<keyword evidence="3" id="KW-1003">Cell membrane</keyword>
<feature type="transmembrane region" description="Helical" evidence="8">
    <location>
        <begin position="127"/>
        <end position="147"/>
    </location>
</feature>
<comment type="subcellular location">
    <subcellularLocation>
        <location evidence="1">Cell membrane</location>
        <topology evidence="1">Multi-pass membrane protein</topology>
    </subcellularLocation>
</comment>
<comment type="similarity">
    <text evidence="2">Belongs to the MreD family.</text>
</comment>
<dbReference type="GO" id="GO:0005886">
    <property type="term" value="C:plasma membrane"/>
    <property type="evidence" value="ECO:0007669"/>
    <property type="project" value="UniProtKB-SubCell"/>
</dbReference>
<reference evidence="9 10" key="1">
    <citation type="submission" date="2016-10" db="EMBL/GenBank/DDBJ databases">
        <authorList>
            <person name="de Groot N.N."/>
        </authorList>
    </citation>
    <scope>NUCLEOTIDE SEQUENCE [LARGE SCALE GENOMIC DNA]</scope>
    <source>
        <strain evidence="9 10">CPCC 201354</strain>
    </source>
</reference>
<dbReference type="EMBL" id="FNCN01000044">
    <property type="protein sequence ID" value="SDI32276.1"/>
    <property type="molecule type" value="Genomic_DNA"/>
</dbReference>
<keyword evidence="6 8" id="KW-1133">Transmembrane helix</keyword>